<dbReference type="GO" id="GO:0000400">
    <property type="term" value="F:four-way junction DNA binding"/>
    <property type="evidence" value="ECO:0007669"/>
    <property type="project" value="TreeGrafter"/>
</dbReference>
<dbReference type="GO" id="GO:0033065">
    <property type="term" value="C:Rad51C-XRCC3 complex"/>
    <property type="evidence" value="ECO:0007669"/>
    <property type="project" value="TreeGrafter"/>
</dbReference>
<dbReference type="InterPro" id="IPR027417">
    <property type="entry name" value="P-loop_NTPase"/>
</dbReference>
<keyword evidence="4" id="KW-0067">ATP-binding</keyword>
<accession>S8EP46</accession>
<keyword evidence="2" id="KW-0547">Nucleotide-binding</keyword>
<keyword evidence="3" id="KW-0227">DNA damage</keyword>
<name>S8EP46_FOMSC</name>
<dbReference type="GO" id="GO:0005657">
    <property type="term" value="C:replication fork"/>
    <property type="evidence" value="ECO:0007669"/>
    <property type="project" value="TreeGrafter"/>
</dbReference>
<dbReference type="HOGENOM" id="CLU_044372_0_0_1"/>
<dbReference type="PROSITE" id="PS50162">
    <property type="entry name" value="RECA_2"/>
    <property type="match status" value="1"/>
</dbReference>
<dbReference type="InterPro" id="IPR047348">
    <property type="entry name" value="XRCC3-like_C"/>
</dbReference>
<evidence type="ECO:0000256" key="4">
    <source>
        <dbReference type="ARBA" id="ARBA00022840"/>
    </source>
</evidence>
<feature type="non-terminal residue" evidence="8">
    <location>
        <position position="289"/>
    </location>
</feature>
<dbReference type="PANTHER" id="PTHR46487">
    <property type="entry name" value="DNA REPAIR PROTEIN XRCC3"/>
    <property type="match status" value="1"/>
</dbReference>
<dbReference type="GO" id="GO:0061982">
    <property type="term" value="P:meiosis I cell cycle process"/>
    <property type="evidence" value="ECO:0007669"/>
    <property type="project" value="UniProtKB-ARBA"/>
</dbReference>
<dbReference type="GO" id="GO:0005524">
    <property type="term" value="F:ATP binding"/>
    <property type="evidence" value="ECO:0007669"/>
    <property type="project" value="UniProtKB-KW"/>
</dbReference>
<dbReference type="InterPro" id="IPR020588">
    <property type="entry name" value="RecA_ATP-bd"/>
</dbReference>
<reference evidence="8 9" key="1">
    <citation type="journal article" date="2012" name="Science">
        <title>The Paleozoic origin of enzymatic lignin decomposition reconstructed from 31 fungal genomes.</title>
        <authorList>
            <person name="Floudas D."/>
            <person name="Binder M."/>
            <person name="Riley R."/>
            <person name="Barry K."/>
            <person name="Blanchette R.A."/>
            <person name="Henrissat B."/>
            <person name="Martinez A.T."/>
            <person name="Otillar R."/>
            <person name="Spatafora J.W."/>
            <person name="Yadav J.S."/>
            <person name="Aerts A."/>
            <person name="Benoit I."/>
            <person name="Boyd A."/>
            <person name="Carlson A."/>
            <person name="Copeland A."/>
            <person name="Coutinho P.M."/>
            <person name="de Vries R.P."/>
            <person name="Ferreira P."/>
            <person name="Findley K."/>
            <person name="Foster B."/>
            <person name="Gaskell J."/>
            <person name="Glotzer D."/>
            <person name="Gorecki P."/>
            <person name="Heitman J."/>
            <person name="Hesse C."/>
            <person name="Hori C."/>
            <person name="Igarashi K."/>
            <person name="Jurgens J.A."/>
            <person name="Kallen N."/>
            <person name="Kersten P."/>
            <person name="Kohler A."/>
            <person name="Kuees U."/>
            <person name="Kumar T.K.A."/>
            <person name="Kuo A."/>
            <person name="LaButti K."/>
            <person name="Larrondo L.F."/>
            <person name="Lindquist E."/>
            <person name="Ling A."/>
            <person name="Lombard V."/>
            <person name="Lucas S."/>
            <person name="Lundell T."/>
            <person name="Martin R."/>
            <person name="McLaughlin D.J."/>
            <person name="Morgenstern I."/>
            <person name="Morin E."/>
            <person name="Murat C."/>
            <person name="Nagy L.G."/>
            <person name="Nolan M."/>
            <person name="Ohm R.A."/>
            <person name="Patyshakuliyeva A."/>
            <person name="Rokas A."/>
            <person name="Ruiz-Duenas F.J."/>
            <person name="Sabat G."/>
            <person name="Salamov A."/>
            <person name="Samejima M."/>
            <person name="Schmutz J."/>
            <person name="Slot J.C."/>
            <person name="St John F."/>
            <person name="Stenlid J."/>
            <person name="Sun H."/>
            <person name="Sun S."/>
            <person name="Syed K."/>
            <person name="Tsang A."/>
            <person name="Wiebenga A."/>
            <person name="Young D."/>
            <person name="Pisabarro A."/>
            <person name="Eastwood D.C."/>
            <person name="Martin F."/>
            <person name="Cullen D."/>
            <person name="Grigoriev I.V."/>
            <person name="Hibbett D.S."/>
        </authorList>
    </citation>
    <scope>NUCLEOTIDE SEQUENCE</scope>
    <source>
        <strain evidence="9">FP-58527</strain>
    </source>
</reference>
<dbReference type="PANTHER" id="PTHR46487:SF1">
    <property type="entry name" value="DNA REPAIR PROTEIN XRCC3"/>
    <property type="match status" value="1"/>
</dbReference>
<evidence type="ECO:0000256" key="6">
    <source>
        <dbReference type="ARBA" id="ARBA00023242"/>
    </source>
</evidence>
<organism evidence="8 9">
    <name type="scientific">Fomitopsis schrenkii</name>
    <name type="common">Brown rot fungus</name>
    <dbReference type="NCBI Taxonomy" id="2126942"/>
    <lineage>
        <taxon>Eukaryota</taxon>
        <taxon>Fungi</taxon>
        <taxon>Dikarya</taxon>
        <taxon>Basidiomycota</taxon>
        <taxon>Agaricomycotina</taxon>
        <taxon>Agaricomycetes</taxon>
        <taxon>Polyporales</taxon>
        <taxon>Fomitopsis</taxon>
    </lineage>
</organism>
<dbReference type="OrthoDB" id="1861185at2759"/>
<evidence type="ECO:0000256" key="3">
    <source>
        <dbReference type="ARBA" id="ARBA00022763"/>
    </source>
</evidence>
<dbReference type="GO" id="GO:0000722">
    <property type="term" value="P:telomere maintenance via recombination"/>
    <property type="evidence" value="ECO:0007669"/>
    <property type="project" value="TreeGrafter"/>
</dbReference>
<dbReference type="Pfam" id="PF08423">
    <property type="entry name" value="Rad51"/>
    <property type="match status" value="1"/>
</dbReference>
<dbReference type="GO" id="GO:0140664">
    <property type="term" value="F:ATP-dependent DNA damage sensor activity"/>
    <property type="evidence" value="ECO:0007669"/>
    <property type="project" value="InterPro"/>
</dbReference>
<keyword evidence="6" id="KW-0539">Nucleus</keyword>
<dbReference type="InterPro" id="IPR013632">
    <property type="entry name" value="Rad51_C"/>
</dbReference>
<gene>
    <name evidence="8" type="ORF">FOMPIDRAFT_68874</name>
</gene>
<dbReference type="InParanoid" id="S8EP46"/>
<keyword evidence="9" id="KW-1185">Reference proteome</keyword>
<evidence type="ECO:0000256" key="2">
    <source>
        <dbReference type="ARBA" id="ARBA00022741"/>
    </source>
</evidence>
<dbReference type="AlphaFoldDB" id="S8EP46"/>
<evidence type="ECO:0000256" key="5">
    <source>
        <dbReference type="ARBA" id="ARBA00023204"/>
    </source>
</evidence>
<dbReference type="STRING" id="743788.S8EP46"/>
<evidence type="ECO:0000313" key="8">
    <source>
        <dbReference type="EMBL" id="EPT05888.1"/>
    </source>
</evidence>
<dbReference type="FunCoup" id="S8EP46">
    <property type="interactions" value="112"/>
</dbReference>
<dbReference type="Proteomes" id="UP000015241">
    <property type="component" value="Unassembled WGS sequence"/>
</dbReference>
<dbReference type="Gene3D" id="3.40.50.300">
    <property type="entry name" value="P-loop containing nucleotide triphosphate hydrolases"/>
    <property type="match status" value="1"/>
</dbReference>
<evidence type="ECO:0000313" key="9">
    <source>
        <dbReference type="Proteomes" id="UP000015241"/>
    </source>
</evidence>
<proteinExistence type="predicted"/>
<dbReference type="eggNOG" id="KOG1564">
    <property type="taxonomic scope" value="Eukaryota"/>
</dbReference>
<dbReference type="EMBL" id="KE504122">
    <property type="protein sequence ID" value="EPT05888.1"/>
    <property type="molecule type" value="Genomic_DNA"/>
</dbReference>
<dbReference type="CDD" id="cd19491">
    <property type="entry name" value="XRCC3"/>
    <property type="match status" value="1"/>
</dbReference>
<dbReference type="GO" id="GO:0090656">
    <property type="term" value="P:t-circle formation"/>
    <property type="evidence" value="ECO:0007669"/>
    <property type="project" value="TreeGrafter"/>
</dbReference>
<comment type="subcellular location">
    <subcellularLocation>
        <location evidence="1">Nucleus</location>
    </subcellularLocation>
</comment>
<dbReference type="GO" id="GO:0045003">
    <property type="term" value="P:double-strand break repair via synthesis-dependent strand annealing"/>
    <property type="evidence" value="ECO:0007669"/>
    <property type="project" value="TreeGrafter"/>
</dbReference>
<feature type="domain" description="RecA family profile 1" evidence="7">
    <location>
        <begin position="1"/>
        <end position="160"/>
    </location>
</feature>
<evidence type="ECO:0000256" key="1">
    <source>
        <dbReference type="ARBA" id="ARBA00004123"/>
    </source>
</evidence>
<dbReference type="SUPFAM" id="SSF52540">
    <property type="entry name" value="P-loop containing nucleoside triphosphate hydrolases"/>
    <property type="match status" value="1"/>
</dbReference>
<dbReference type="GO" id="GO:0071140">
    <property type="term" value="P:resolution of mitotic recombination intermediates"/>
    <property type="evidence" value="ECO:0007669"/>
    <property type="project" value="TreeGrafter"/>
</dbReference>
<keyword evidence="5" id="KW-0234">DNA repair</keyword>
<sequence length="289" mass="32298">MIWEVVGESAAGKTQLALQLSMMVQLPHRLGGIDGATCYITGTSILPTSRLIDIRETHPLLSPSLCDLADVHTIRASEIPLLLHVLSHRLPTLLDQLLAQPGRKPVKLLVLDALTELFHTHDRVSKDTLFERSRSLTEISHHLHTLASKYQIAVLVLNEVSDVFDRSADADAGRPGEVLYREQSRWFNRADDIPGGSRKEASLGLVWANQVNARIMLSRTERMRVVDDEDGRRTKRPRLEDPQAHLAQPIRIRRLNVIFSSVGQPVALDYVVRKDGITTLPDDTVPDST</sequence>
<protein>
    <recommendedName>
        <fullName evidence="7">RecA family profile 1 domain-containing protein</fullName>
    </recommendedName>
</protein>
<evidence type="ECO:0000259" key="7">
    <source>
        <dbReference type="PROSITE" id="PS50162"/>
    </source>
</evidence>